<evidence type="ECO:0000313" key="1">
    <source>
        <dbReference type="EMBL" id="KAJ7992901.1"/>
    </source>
</evidence>
<dbReference type="Proteomes" id="UP001157502">
    <property type="component" value="Chromosome 24"/>
</dbReference>
<keyword evidence="2" id="KW-1185">Reference proteome</keyword>
<comment type="caution">
    <text evidence="1">The sequence shown here is derived from an EMBL/GenBank/DDBJ whole genome shotgun (WGS) entry which is preliminary data.</text>
</comment>
<accession>A0ACC2FNG4</accession>
<organism evidence="1 2">
    <name type="scientific">Dallia pectoralis</name>
    <name type="common">Alaska blackfish</name>
    <dbReference type="NCBI Taxonomy" id="75939"/>
    <lineage>
        <taxon>Eukaryota</taxon>
        <taxon>Metazoa</taxon>
        <taxon>Chordata</taxon>
        <taxon>Craniata</taxon>
        <taxon>Vertebrata</taxon>
        <taxon>Euteleostomi</taxon>
        <taxon>Actinopterygii</taxon>
        <taxon>Neopterygii</taxon>
        <taxon>Teleostei</taxon>
        <taxon>Protacanthopterygii</taxon>
        <taxon>Esociformes</taxon>
        <taxon>Umbridae</taxon>
        <taxon>Dallia</taxon>
    </lineage>
</organism>
<evidence type="ECO:0000313" key="2">
    <source>
        <dbReference type="Proteomes" id="UP001157502"/>
    </source>
</evidence>
<dbReference type="EMBL" id="CM055751">
    <property type="protein sequence ID" value="KAJ7992901.1"/>
    <property type="molecule type" value="Genomic_DNA"/>
</dbReference>
<protein>
    <submittedName>
        <fullName evidence="1">Uncharacterized protein</fullName>
    </submittedName>
</protein>
<gene>
    <name evidence="1" type="ORF">DPEC_G00266880</name>
</gene>
<reference evidence="1" key="1">
    <citation type="submission" date="2021-05" db="EMBL/GenBank/DDBJ databases">
        <authorList>
            <person name="Pan Q."/>
            <person name="Jouanno E."/>
            <person name="Zahm M."/>
            <person name="Klopp C."/>
            <person name="Cabau C."/>
            <person name="Louis A."/>
            <person name="Berthelot C."/>
            <person name="Parey E."/>
            <person name="Roest Crollius H."/>
            <person name="Montfort J."/>
            <person name="Robinson-Rechavi M."/>
            <person name="Bouchez O."/>
            <person name="Lampietro C."/>
            <person name="Lopez Roques C."/>
            <person name="Donnadieu C."/>
            <person name="Postlethwait J."/>
            <person name="Bobe J."/>
            <person name="Dillon D."/>
            <person name="Chandos A."/>
            <person name="von Hippel F."/>
            <person name="Guiguen Y."/>
        </authorList>
    </citation>
    <scope>NUCLEOTIDE SEQUENCE</scope>
    <source>
        <strain evidence="1">YG-Jan2019</strain>
    </source>
</reference>
<sequence>MAEFMEGNADAKQSFHKEREKKQTAPSNLSKCPSVPVALCQSPIYTRQGPALNHPFISLRSPRPGRWQCNPCQRSVPTPAPSRNAKRVSWQLSLIVEQIEAVRGGEHGARLVRERQRTCRPAAKHSPPTSCCPRF</sequence>
<name>A0ACC2FNG4_DALPE</name>
<proteinExistence type="predicted"/>